<dbReference type="EMBL" id="JACTNF010000024">
    <property type="protein sequence ID" value="MBO1076604.1"/>
    <property type="molecule type" value="Genomic_DNA"/>
</dbReference>
<dbReference type="InterPro" id="IPR002656">
    <property type="entry name" value="Acyl_transf_3_dom"/>
</dbReference>
<feature type="domain" description="Acyltransferase 3" evidence="2">
    <location>
        <begin position="3"/>
        <end position="316"/>
    </location>
</feature>
<feature type="transmembrane region" description="Helical" evidence="1">
    <location>
        <begin position="82"/>
        <end position="102"/>
    </location>
</feature>
<evidence type="ECO:0000313" key="4">
    <source>
        <dbReference type="Proteomes" id="UP001518990"/>
    </source>
</evidence>
<keyword evidence="1" id="KW-1133">Transmembrane helix</keyword>
<evidence type="ECO:0000256" key="1">
    <source>
        <dbReference type="SAM" id="Phobius"/>
    </source>
</evidence>
<keyword evidence="3" id="KW-0012">Acyltransferase</keyword>
<feature type="transmembrane region" description="Helical" evidence="1">
    <location>
        <begin position="134"/>
        <end position="159"/>
    </location>
</feature>
<dbReference type="PANTHER" id="PTHR23028:SF131">
    <property type="entry name" value="BLR2367 PROTEIN"/>
    <property type="match status" value="1"/>
</dbReference>
<protein>
    <submittedName>
        <fullName evidence="3">Acyltransferase</fullName>
    </submittedName>
</protein>
<dbReference type="Pfam" id="PF01757">
    <property type="entry name" value="Acyl_transf_3"/>
    <property type="match status" value="1"/>
</dbReference>
<keyword evidence="1" id="KW-0472">Membrane</keyword>
<feature type="transmembrane region" description="Helical" evidence="1">
    <location>
        <begin position="108"/>
        <end position="127"/>
    </location>
</feature>
<evidence type="ECO:0000259" key="2">
    <source>
        <dbReference type="Pfam" id="PF01757"/>
    </source>
</evidence>
<feature type="transmembrane region" description="Helical" evidence="1">
    <location>
        <begin position="227"/>
        <end position="247"/>
    </location>
</feature>
<organism evidence="3 4">
    <name type="scientific">Roseomonas marmotae</name>
    <dbReference type="NCBI Taxonomy" id="2768161"/>
    <lineage>
        <taxon>Bacteria</taxon>
        <taxon>Pseudomonadati</taxon>
        <taxon>Pseudomonadota</taxon>
        <taxon>Alphaproteobacteria</taxon>
        <taxon>Acetobacterales</taxon>
        <taxon>Roseomonadaceae</taxon>
        <taxon>Roseomonas</taxon>
    </lineage>
</organism>
<dbReference type="GO" id="GO:0016746">
    <property type="term" value="F:acyltransferase activity"/>
    <property type="evidence" value="ECO:0007669"/>
    <property type="project" value="UniProtKB-KW"/>
</dbReference>
<feature type="transmembrane region" description="Helical" evidence="1">
    <location>
        <begin position="298"/>
        <end position="319"/>
    </location>
</feature>
<keyword evidence="3" id="KW-0808">Transferase</keyword>
<evidence type="ECO:0000313" key="3">
    <source>
        <dbReference type="EMBL" id="MBO1076604.1"/>
    </source>
</evidence>
<feature type="transmembrane region" description="Helical" evidence="1">
    <location>
        <begin position="179"/>
        <end position="196"/>
    </location>
</feature>
<feature type="transmembrane region" description="Helical" evidence="1">
    <location>
        <begin position="203"/>
        <end position="221"/>
    </location>
</feature>
<keyword evidence="4" id="KW-1185">Reference proteome</keyword>
<feature type="transmembrane region" description="Helical" evidence="1">
    <location>
        <begin position="39"/>
        <end position="61"/>
    </location>
</feature>
<sequence>MSGIEAGRGLAAVLVILYHAVRHLDQATEVPLLKMMLQFGHAGVDFFFVISGFIICFVHGADIGRPARIEHYVRQRFTRLMPVYWIATALTLAAIALTGRALPSVDAILWSITLLPLDYEAVLGIAWTLQHEMLFYAVFGILILNLKAGLVLLAAWLSVVVTSLTGADTGLPRTVVESYNLQFLFGMAAALILRSGPVRSPRLLLTAGIALFGMAGMLENVEVLDGYSTAARFAYGVPSALILIGLVEMERLNALRVPAVLQILGASSYSLYLFHILCIGVAWQVLAATALNQMLPPFLLLLLLALSGILGGVVISFAVERPLIRLLRQGRDRAAPASAGRMWRRWGGA</sequence>
<reference evidence="3 4" key="1">
    <citation type="submission" date="2020-09" db="EMBL/GenBank/DDBJ databases">
        <title>Roseomonas.</title>
        <authorList>
            <person name="Zhu W."/>
        </authorList>
    </citation>
    <scope>NUCLEOTIDE SEQUENCE [LARGE SCALE GENOMIC DNA]</scope>
    <source>
        <strain evidence="3 4">1311</strain>
    </source>
</reference>
<name>A0ABS3KGK6_9PROT</name>
<accession>A0ABS3KGK6</accession>
<feature type="transmembrane region" description="Helical" evidence="1">
    <location>
        <begin position="259"/>
        <end position="286"/>
    </location>
</feature>
<dbReference type="Proteomes" id="UP001518990">
    <property type="component" value="Unassembled WGS sequence"/>
</dbReference>
<keyword evidence="1" id="KW-0812">Transmembrane</keyword>
<dbReference type="PANTHER" id="PTHR23028">
    <property type="entry name" value="ACETYLTRANSFERASE"/>
    <property type="match status" value="1"/>
</dbReference>
<proteinExistence type="predicted"/>
<comment type="caution">
    <text evidence="3">The sequence shown here is derived from an EMBL/GenBank/DDBJ whole genome shotgun (WGS) entry which is preliminary data.</text>
</comment>
<dbReference type="InterPro" id="IPR050879">
    <property type="entry name" value="Acyltransferase_3"/>
</dbReference>
<gene>
    <name evidence="3" type="ORF">IAI60_18475</name>
</gene>